<proteinExistence type="predicted"/>
<accession>C7N608</accession>
<name>C7N608_SLAHD</name>
<dbReference type="HOGENOM" id="CLU_3348715_0_0_11"/>
<keyword evidence="2" id="KW-1185">Reference proteome</keyword>
<protein>
    <submittedName>
        <fullName evidence="1">Uncharacterized protein</fullName>
    </submittedName>
</protein>
<sequence>MSAPERFSGSTLAKHLSLEVAKVGCVLVAVLTAMVFN</sequence>
<organism evidence="1 2">
    <name type="scientific">Slackia heliotrinireducens (strain ATCC 29202 / DSM 20476 / NCTC 11029 / RHS 1)</name>
    <name type="common">Peptococcus heliotrinreducens</name>
    <dbReference type="NCBI Taxonomy" id="471855"/>
    <lineage>
        <taxon>Bacteria</taxon>
        <taxon>Bacillati</taxon>
        <taxon>Actinomycetota</taxon>
        <taxon>Coriobacteriia</taxon>
        <taxon>Eggerthellales</taxon>
        <taxon>Eggerthellaceae</taxon>
        <taxon>Slackia</taxon>
    </lineage>
</organism>
<dbReference type="Proteomes" id="UP000002026">
    <property type="component" value="Chromosome"/>
</dbReference>
<dbReference type="AlphaFoldDB" id="C7N608"/>
<evidence type="ECO:0000313" key="2">
    <source>
        <dbReference type="Proteomes" id="UP000002026"/>
    </source>
</evidence>
<dbReference type="KEGG" id="shi:Shel_13190"/>
<reference evidence="1 2" key="1">
    <citation type="journal article" date="2009" name="Stand. Genomic Sci.">
        <title>Complete genome sequence of Slackia heliotrinireducens type strain (RHS 1).</title>
        <authorList>
            <person name="Pukall R."/>
            <person name="Lapidus A."/>
            <person name="Nolan M."/>
            <person name="Copeland A."/>
            <person name="Glavina Del Rio T."/>
            <person name="Lucas S."/>
            <person name="Chen F."/>
            <person name="Tice H."/>
            <person name="Cheng J.F."/>
            <person name="Chertkov O."/>
            <person name="Bruce D."/>
            <person name="Goodwin L."/>
            <person name="Kuske C."/>
            <person name="Brettin T."/>
            <person name="Detter J.C."/>
            <person name="Han C."/>
            <person name="Pitluck S."/>
            <person name="Pati A."/>
            <person name="Mavrommatis K."/>
            <person name="Ivanova N."/>
            <person name="Ovchinnikova G."/>
            <person name="Chen A."/>
            <person name="Palaniappan K."/>
            <person name="Schneider S."/>
            <person name="Rohde M."/>
            <person name="Chain P."/>
            <person name="D'haeseleer P."/>
            <person name="Goker M."/>
            <person name="Bristow J."/>
            <person name="Eisen J.A."/>
            <person name="Markowitz V."/>
            <person name="Kyrpides N.C."/>
            <person name="Klenk H.P."/>
            <person name="Hugenholtz P."/>
        </authorList>
    </citation>
    <scope>NUCLEOTIDE SEQUENCE [LARGE SCALE GENOMIC DNA]</scope>
    <source>
        <strain evidence="2">ATCC 29202 / DSM 20476 / NCTC 11029 / RHS 1</strain>
    </source>
</reference>
<evidence type="ECO:0000313" key="1">
    <source>
        <dbReference type="EMBL" id="ACV22343.1"/>
    </source>
</evidence>
<dbReference type="EMBL" id="CP001684">
    <property type="protein sequence ID" value="ACV22343.1"/>
    <property type="molecule type" value="Genomic_DNA"/>
</dbReference>
<gene>
    <name evidence="1" type="ordered locus">Shel_13190</name>
</gene>
<dbReference type="STRING" id="471855.Shel_13190"/>